<dbReference type="PANTHER" id="PTHR33098">
    <property type="entry name" value="COTTON FIBER (DUF761)"/>
    <property type="match status" value="1"/>
</dbReference>
<keyword evidence="2" id="KW-1133">Transmembrane helix</keyword>
<dbReference type="AlphaFoldDB" id="A0A2I0AP65"/>
<dbReference type="Pfam" id="PF14364">
    <property type="entry name" value="DUF4408"/>
    <property type="match status" value="1"/>
</dbReference>
<evidence type="ECO:0000313" key="4">
    <source>
        <dbReference type="EMBL" id="PKA57266.1"/>
    </source>
</evidence>
<evidence type="ECO:0000259" key="3">
    <source>
        <dbReference type="Pfam" id="PF14364"/>
    </source>
</evidence>
<keyword evidence="2" id="KW-0472">Membrane</keyword>
<dbReference type="STRING" id="1088818.A0A2I0AP65"/>
<name>A0A2I0AP65_9ASPA</name>
<feature type="region of interest" description="Disordered" evidence="1">
    <location>
        <begin position="117"/>
        <end position="150"/>
    </location>
</feature>
<dbReference type="InterPro" id="IPR008480">
    <property type="entry name" value="DUF761_pln"/>
</dbReference>
<proteinExistence type="predicted"/>
<feature type="region of interest" description="Disordered" evidence="1">
    <location>
        <begin position="169"/>
        <end position="197"/>
    </location>
</feature>
<dbReference type="InterPro" id="IPR025520">
    <property type="entry name" value="DUF4408"/>
</dbReference>
<dbReference type="EMBL" id="KZ451969">
    <property type="protein sequence ID" value="PKA57266.1"/>
    <property type="molecule type" value="Genomic_DNA"/>
</dbReference>
<dbReference type="Proteomes" id="UP000236161">
    <property type="component" value="Unassembled WGS sequence"/>
</dbReference>
<sequence>MDESWPPIWTLIRSWLSPAVLFLLLNLVIGTIALTSKGLLRRRADDAAAPGSDGHAVACTASSALTRLRSLSIYRLRSGDFFSESAPADPPALLSPKSDETAEFSPDLKAFLEKDQEHRFDRSQSEARTPTEVKSPATMAKSASERSPISRVKEMKAVELAEVESPARIAKPASERSPISRVKEMKAVRQPAAPPAKAVELEPGVDARADDFINRFRQQLHLQRLDSLLRFKEMIDRGK</sequence>
<evidence type="ECO:0000256" key="1">
    <source>
        <dbReference type="SAM" id="MobiDB-lite"/>
    </source>
</evidence>
<gene>
    <name evidence="4" type="ORF">AXF42_Ash002570</name>
</gene>
<feature type="compositionally biased region" description="Basic and acidic residues" evidence="1">
    <location>
        <begin position="117"/>
        <end position="131"/>
    </location>
</feature>
<feature type="domain" description="DUF4408" evidence="3">
    <location>
        <begin position="6"/>
        <end position="37"/>
    </location>
</feature>
<reference evidence="4 5" key="1">
    <citation type="journal article" date="2017" name="Nature">
        <title>The Apostasia genome and the evolution of orchids.</title>
        <authorList>
            <person name="Zhang G.Q."/>
            <person name="Liu K.W."/>
            <person name="Li Z."/>
            <person name="Lohaus R."/>
            <person name="Hsiao Y.Y."/>
            <person name="Niu S.C."/>
            <person name="Wang J.Y."/>
            <person name="Lin Y.C."/>
            <person name="Xu Q."/>
            <person name="Chen L.J."/>
            <person name="Yoshida K."/>
            <person name="Fujiwara S."/>
            <person name="Wang Z.W."/>
            <person name="Zhang Y.Q."/>
            <person name="Mitsuda N."/>
            <person name="Wang M."/>
            <person name="Liu G.H."/>
            <person name="Pecoraro L."/>
            <person name="Huang H.X."/>
            <person name="Xiao X.J."/>
            <person name="Lin M."/>
            <person name="Wu X.Y."/>
            <person name="Wu W.L."/>
            <person name="Chen Y.Y."/>
            <person name="Chang S.B."/>
            <person name="Sakamoto S."/>
            <person name="Ohme-Takagi M."/>
            <person name="Yagi M."/>
            <person name="Zeng S.J."/>
            <person name="Shen C.Y."/>
            <person name="Yeh C.M."/>
            <person name="Luo Y.B."/>
            <person name="Tsai W.C."/>
            <person name="Van de Peer Y."/>
            <person name="Liu Z.J."/>
        </authorList>
    </citation>
    <scope>NUCLEOTIDE SEQUENCE [LARGE SCALE GENOMIC DNA]</scope>
    <source>
        <strain evidence="5">cv. Shenzhen</strain>
        <tissue evidence="4">Stem</tissue>
    </source>
</reference>
<evidence type="ECO:0000256" key="2">
    <source>
        <dbReference type="SAM" id="Phobius"/>
    </source>
</evidence>
<keyword evidence="2" id="KW-0812">Transmembrane</keyword>
<organism evidence="4 5">
    <name type="scientific">Apostasia shenzhenica</name>
    <dbReference type="NCBI Taxonomy" id="1088818"/>
    <lineage>
        <taxon>Eukaryota</taxon>
        <taxon>Viridiplantae</taxon>
        <taxon>Streptophyta</taxon>
        <taxon>Embryophyta</taxon>
        <taxon>Tracheophyta</taxon>
        <taxon>Spermatophyta</taxon>
        <taxon>Magnoliopsida</taxon>
        <taxon>Liliopsida</taxon>
        <taxon>Asparagales</taxon>
        <taxon>Orchidaceae</taxon>
        <taxon>Apostasioideae</taxon>
        <taxon>Apostasia</taxon>
    </lineage>
</organism>
<keyword evidence="5" id="KW-1185">Reference proteome</keyword>
<accession>A0A2I0AP65</accession>
<evidence type="ECO:0000313" key="5">
    <source>
        <dbReference type="Proteomes" id="UP000236161"/>
    </source>
</evidence>
<dbReference type="OrthoDB" id="1931904at2759"/>
<protein>
    <recommendedName>
        <fullName evidence="3">DUF4408 domain-containing protein</fullName>
    </recommendedName>
</protein>
<dbReference type="Pfam" id="PF05553">
    <property type="entry name" value="DUF761"/>
    <property type="match status" value="1"/>
</dbReference>
<dbReference type="PANTHER" id="PTHR33098:SF53">
    <property type="entry name" value="OS05G0540900 PROTEIN"/>
    <property type="match status" value="1"/>
</dbReference>
<feature type="transmembrane region" description="Helical" evidence="2">
    <location>
        <begin position="15"/>
        <end position="34"/>
    </location>
</feature>